<dbReference type="PANTHER" id="PTHR43495">
    <property type="entry name" value="GABA PERMEASE"/>
    <property type="match status" value="1"/>
</dbReference>
<evidence type="ECO:0000313" key="10">
    <source>
        <dbReference type="Proteomes" id="UP001180754"/>
    </source>
</evidence>
<dbReference type="Proteomes" id="UP001180754">
    <property type="component" value="Unassembled WGS sequence"/>
</dbReference>
<feature type="transmembrane region" description="Helical" evidence="7">
    <location>
        <begin position="21"/>
        <end position="42"/>
    </location>
</feature>
<comment type="subcellular location">
    <subcellularLocation>
        <location evidence="1">Membrane</location>
        <topology evidence="1">Multi-pass membrane protein</topology>
    </subcellularLocation>
</comment>
<gene>
    <name evidence="9" type="ORF">RND15_50895</name>
</gene>
<accession>A0ABU2XZ45</accession>
<evidence type="ECO:0000256" key="5">
    <source>
        <dbReference type="ARBA" id="ARBA00022989"/>
    </source>
</evidence>
<evidence type="ECO:0000313" key="9">
    <source>
        <dbReference type="EMBL" id="MDT0550886.1"/>
    </source>
</evidence>
<feature type="transmembrane region" description="Helical" evidence="7">
    <location>
        <begin position="48"/>
        <end position="68"/>
    </location>
</feature>
<evidence type="ECO:0000256" key="7">
    <source>
        <dbReference type="SAM" id="Phobius"/>
    </source>
</evidence>
<dbReference type="PANTHER" id="PTHR43495:SF5">
    <property type="entry name" value="GAMMA-AMINOBUTYRIC ACID PERMEASE"/>
    <property type="match status" value="1"/>
</dbReference>
<keyword evidence="4" id="KW-0029">Amino-acid transport</keyword>
<keyword evidence="10" id="KW-1185">Reference proteome</keyword>
<dbReference type="InterPro" id="IPR004841">
    <property type="entry name" value="AA-permease/SLC12A_dom"/>
</dbReference>
<keyword evidence="6 7" id="KW-0472">Membrane</keyword>
<feature type="domain" description="Amino acid permease/ SLC12A" evidence="8">
    <location>
        <begin position="20"/>
        <end position="69"/>
    </location>
</feature>
<evidence type="ECO:0000256" key="2">
    <source>
        <dbReference type="ARBA" id="ARBA00022448"/>
    </source>
</evidence>
<feature type="non-terminal residue" evidence="9">
    <location>
        <position position="69"/>
    </location>
</feature>
<dbReference type="Gene3D" id="1.20.1740.10">
    <property type="entry name" value="Amino acid/polyamine transporter I"/>
    <property type="match status" value="1"/>
</dbReference>
<keyword evidence="3 7" id="KW-0812">Transmembrane</keyword>
<sequence>MSDAGASPENGLRRSLDNRHIVMIALGGIIGAGLFVGSGAVINRTGPAAVLSYALSGVLMIFVIRAIGE</sequence>
<protein>
    <recommendedName>
        <fullName evidence="8">Amino acid permease/ SLC12A domain-containing protein</fullName>
    </recommendedName>
</protein>
<evidence type="ECO:0000256" key="4">
    <source>
        <dbReference type="ARBA" id="ARBA00022970"/>
    </source>
</evidence>
<evidence type="ECO:0000256" key="6">
    <source>
        <dbReference type="ARBA" id="ARBA00023136"/>
    </source>
</evidence>
<comment type="caution">
    <text evidence="9">The sequence shown here is derived from an EMBL/GenBank/DDBJ whole genome shotgun (WGS) entry which is preliminary data.</text>
</comment>
<evidence type="ECO:0000256" key="3">
    <source>
        <dbReference type="ARBA" id="ARBA00022692"/>
    </source>
</evidence>
<proteinExistence type="predicted"/>
<name>A0ABU2XZ45_9ACTN</name>
<keyword evidence="5 7" id="KW-1133">Transmembrane helix</keyword>
<reference evidence="9" key="1">
    <citation type="submission" date="2024-05" db="EMBL/GenBank/DDBJ databases">
        <title>30 novel species of actinomycetes from the DSMZ collection.</title>
        <authorList>
            <person name="Nouioui I."/>
        </authorList>
    </citation>
    <scope>NUCLEOTIDE SEQUENCE</scope>
    <source>
        <strain evidence="9">DSM 41529</strain>
    </source>
</reference>
<organism evidence="9 10">
    <name type="scientific">Streptomyces lonegramiae</name>
    <dbReference type="NCBI Taxonomy" id="3075524"/>
    <lineage>
        <taxon>Bacteria</taxon>
        <taxon>Bacillati</taxon>
        <taxon>Actinomycetota</taxon>
        <taxon>Actinomycetes</taxon>
        <taxon>Kitasatosporales</taxon>
        <taxon>Streptomycetaceae</taxon>
        <taxon>Streptomyces</taxon>
    </lineage>
</organism>
<keyword evidence="2" id="KW-0813">Transport</keyword>
<evidence type="ECO:0000259" key="8">
    <source>
        <dbReference type="Pfam" id="PF00324"/>
    </source>
</evidence>
<evidence type="ECO:0000256" key="1">
    <source>
        <dbReference type="ARBA" id="ARBA00004141"/>
    </source>
</evidence>
<dbReference type="EMBL" id="JAVRFD010000554">
    <property type="protein sequence ID" value="MDT0550886.1"/>
    <property type="molecule type" value="Genomic_DNA"/>
</dbReference>
<dbReference type="Pfam" id="PF00324">
    <property type="entry name" value="AA_permease"/>
    <property type="match status" value="1"/>
</dbReference>